<evidence type="ECO:0000256" key="6">
    <source>
        <dbReference type="ARBA" id="ARBA00022692"/>
    </source>
</evidence>
<dbReference type="CDD" id="cd06225">
    <property type="entry name" value="HAMP"/>
    <property type="match status" value="1"/>
</dbReference>
<dbReference type="Pfam" id="PF00672">
    <property type="entry name" value="HAMP"/>
    <property type="match status" value="1"/>
</dbReference>
<gene>
    <name evidence="16" type="ORF">ACCUM_3339</name>
</gene>
<keyword evidence="12" id="KW-0175">Coiled coil</keyword>
<keyword evidence="9 11" id="KW-0807">Transducer</keyword>
<keyword evidence="4" id="KW-0145">Chemotaxis</keyword>
<name>A0A5S4EPM3_9PROT</name>
<evidence type="ECO:0000313" key="16">
    <source>
        <dbReference type="EMBL" id="TMQ77305.1"/>
    </source>
</evidence>
<evidence type="ECO:0000259" key="15">
    <source>
        <dbReference type="PROSITE" id="PS50885"/>
    </source>
</evidence>
<dbReference type="PRINTS" id="PR00260">
    <property type="entry name" value="CHEMTRNSDUCR"/>
</dbReference>
<keyword evidence="2" id="KW-1003">Cell membrane</keyword>
<evidence type="ECO:0000256" key="7">
    <source>
        <dbReference type="ARBA" id="ARBA00022989"/>
    </source>
</evidence>
<evidence type="ECO:0000256" key="12">
    <source>
        <dbReference type="SAM" id="Coils"/>
    </source>
</evidence>
<dbReference type="GO" id="GO:0004888">
    <property type="term" value="F:transmembrane signaling receptor activity"/>
    <property type="evidence" value="ECO:0007669"/>
    <property type="project" value="InterPro"/>
</dbReference>
<evidence type="ECO:0000256" key="1">
    <source>
        <dbReference type="ARBA" id="ARBA00004429"/>
    </source>
</evidence>
<evidence type="ECO:0000256" key="9">
    <source>
        <dbReference type="ARBA" id="ARBA00023224"/>
    </source>
</evidence>
<dbReference type="PANTHER" id="PTHR43531">
    <property type="entry name" value="PROTEIN ICFG"/>
    <property type="match status" value="1"/>
</dbReference>
<dbReference type="InterPro" id="IPR004089">
    <property type="entry name" value="MCPsignal_dom"/>
</dbReference>
<feature type="domain" description="Methyl-accepting transducer" evidence="14">
    <location>
        <begin position="277"/>
        <end position="492"/>
    </location>
</feature>
<sequence length="522" mass="55733">MFNHLTVRTRIIGLVVILITSIVVMAFLGLDLAANSHQDGRKMYDMSMKPIQTVDEVARLMSENRAQLMLALQHDPANLLANLHDHPVAMHTDAIGRNIDQINALSASYSKLIADPEEQKLADRFTEIRQRYVQEALIPAREMILAGQFADGQVILLKKINPLYQEASQASSTVRAFLDKAATDRLQAQESRFSNTRKLLVVAIVALVLVAGMLSFWIIRSITRPLGQAVNAANALAAGDLGVRIQARSKDEVGQLMLAMQAMVGKLGEIIGEVRTTAENLGNASSQVSATAQSLSQSSNEQAASVEQTTSSVEQMSVSIIQNTENAKVTDGMASAASRQALEGGEAVARTVEAMQTITDKIGLVDDIAYQTNLLALNAAIEAARAGEHGKGFAVVAAEVRKLAERSQVAAQEIGHVAKESVKLAEQAGSLLGEMVPSIQKTSGLVQEIAAASQEQRSGVGQINGAMGQLKQATQQNASASEELAATAEELSSQAAQLQELMTFFRLANSGHRSAAMSGVSR</sequence>
<feature type="transmembrane region" description="Helical" evidence="13">
    <location>
        <begin position="199"/>
        <end position="219"/>
    </location>
</feature>
<protein>
    <submittedName>
        <fullName evidence="16">Methyl-accepting chemotaxis protein I (Serine chemoreceptor protein)</fullName>
    </submittedName>
</protein>
<comment type="subcellular location">
    <subcellularLocation>
        <location evidence="1">Cell inner membrane</location>
        <topology evidence="1">Multi-pass membrane protein</topology>
    </subcellularLocation>
</comment>
<evidence type="ECO:0000256" key="2">
    <source>
        <dbReference type="ARBA" id="ARBA00022475"/>
    </source>
</evidence>
<evidence type="ECO:0000259" key="14">
    <source>
        <dbReference type="PROSITE" id="PS50111"/>
    </source>
</evidence>
<dbReference type="GO" id="GO:0006935">
    <property type="term" value="P:chemotaxis"/>
    <property type="evidence" value="ECO:0007669"/>
    <property type="project" value="UniProtKB-KW"/>
</dbReference>
<comment type="caution">
    <text evidence="16">The sequence shown here is derived from an EMBL/GenBank/DDBJ whole genome shotgun (WGS) entry which is preliminary data.</text>
</comment>
<dbReference type="Pfam" id="PF00015">
    <property type="entry name" value="MCPsignal"/>
    <property type="match status" value="1"/>
</dbReference>
<dbReference type="GO" id="GO:0007165">
    <property type="term" value="P:signal transduction"/>
    <property type="evidence" value="ECO:0007669"/>
    <property type="project" value="UniProtKB-KW"/>
</dbReference>
<evidence type="ECO:0000313" key="17">
    <source>
        <dbReference type="Proteomes" id="UP000306324"/>
    </source>
</evidence>
<dbReference type="AlphaFoldDB" id="A0A5S4EPM3"/>
<evidence type="ECO:0000256" key="10">
    <source>
        <dbReference type="ARBA" id="ARBA00029447"/>
    </source>
</evidence>
<evidence type="ECO:0000256" key="4">
    <source>
        <dbReference type="ARBA" id="ARBA00022500"/>
    </source>
</evidence>
<keyword evidence="16" id="KW-0675">Receptor</keyword>
<dbReference type="SMART" id="SM00283">
    <property type="entry name" value="MA"/>
    <property type="match status" value="1"/>
</dbReference>
<dbReference type="GO" id="GO:0005886">
    <property type="term" value="C:plasma membrane"/>
    <property type="evidence" value="ECO:0007669"/>
    <property type="project" value="UniProtKB-SubCell"/>
</dbReference>
<evidence type="ECO:0000256" key="8">
    <source>
        <dbReference type="ARBA" id="ARBA00023136"/>
    </source>
</evidence>
<dbReference type="EMBL" id="SWAD01000028">
    <property type="protein sequence ID" value="TMQ77305.1"/>
    <property type="molecule type" value="Genomic_DNA"/>
</dbReference>
<organism evidence="16 17">
    <name type="scientific">Candidatus Accumulibacter phosphatis</name>
    <dbReference type="NCBI Taxonomy" id="327160"/>
    <lineage>
        <taxon>Bacteria</taxon>
        <taxon>Pseudomonadati</taxon>
        <taxon>Pseudomonadota</taxon>
        <taxon>Betaproteobacteria</taxon>
        <taxon>Candidatus Accumulibacter</taxon>
    </lineage>
</organism>
<feature type="transmembrane region" description="Helical" evidence="13">
    <location>
        <begin position="12"/>
        <end position="34"/>
    </location>
</feature>
<feature type="domain" description="HAMP" evidence="15">
    <location>
        <begin position="220"/>
        <end position="272"/>
    </location>
</feature>
<keyword evidence="3" id="KW-0488">Methylation</keyword>
<dbReference type="Pfam" id="PF02203">
    <property type="entry name" value="TarH"/>
    <property type="match status" value="1"/>
</dbReference>
<evidence type="ECO:0000256" key="5">
    <source>
        <dbReference type="ARBA" id="ARBA00022519"/>
    </source>
</evidence>
<keyword evidence="17" id="KW-1185">Reference proteome</keyword>
<keyword evidence="7 13" id="KW-1133">Transmembrane helix</keyword>
<evidence type="ECO:0000256" key="13">
    <source>
        <dbReference type="SAM" id="Phobius"/>
    </source>
</evidence>
<dbReference type="FunFam" id="1.10.287.950:FF:000001">
    <property type="entry name" value="Methyl-accepting chemotaxis sensory transducer"/>
    <property type="match status" value="1"/>
</dbReference>
<dbReference type="PROSITE" id="PS50885">
    <property type="entry name" value="HAMP"/>
    <property type="match status" value="1"/>
</dbReference>
<keyword evidence="6 13" id="KW-0812">Transmembrane</keyword>
<dbReference type="SMART" id="SM00304">
    <property type="entry name" value="HAMP"/>
    <property type="match status" value="1"/>
</dbReference>
<dbReference type="OrthoDB" id="8899037at2"/>
<keyword evidence="5" id="KW-0997">Cell inner membrane</keyword>
<accession>A0A5S4EPM3</accession>
<dbReference type="Gene3D" id="1.10.287.950">
    <property type="entry name" value="Methyl-accepting chemotaxis protein"/>
    <property type="match status" value="1"/>
</dbReference>
<dbReference type="InterPro" id="IPR003122">
    <property type="entry name" value="Tar_rcpt_lig-bd"/>
</dbReference>
<dbReference type="InterPro" id="IPR051310">
    <property type="entry name" value="MCP_chemotaxis"/>
</dbReference>
<evidence type="ECO:0000256" key="11">
    <source>
        <dbReference type="PROSITE-ProRule" id="PRU00284"/>
    </source>
</evidence>
<evidence type="ECO:0000256" key="3">
    <source>
        <dbReference type="ARBA" id="ARBA00022481"/>
    </source>
</evidence>
<dbReference type="PANTHER" id="PTHR43531:SF11">
    <property type="entry name" value="METHYL-ACCEPTING CHEMOTAXIS PROTEIN 3"/>
    <property type="match status" value="1"/>
</dbReference>
<comment type="similarity">
    <text evidence="10">Belongs to the methyl-accepting chemotaxis (MCP) protein family.</text>
</comment>
<dbReference type="InterPro" id="IPR004090">
    <property type="entry name" value="Chemotax_Me-accpt_rcpt"/>
</dbReference>
<reference evidence="16 17" key="1">
    <citation type="submission" date="2019-04" db="EMBL/GenBank/DDBJ databases">
        <title>A novel phosphate-accumulating bacterium identified in bioreactor for phosphate removal from wastewater.</title>
        <authorList>
            <person name="Kotlyarov R.Y."/>
            <person name="Beletsky A.V."/>
            <person name="Kallistova A.Y."/>
            <person name="Dorofeev A.G."/>
            <person name="Nikolaev Y.Y."/>
            <person name="Pimenov N.V."/>
            <person name="Ravin N.V."/>
            <person name="Mardanov A.V."/>
        </authorList>
    </citation>
    <scope>NUCLEOTIDE SEQUENCE [LARGE SCALE GENOMIC DNA]</scope>
    <source>
        <strain evidence="16 17">Bin19</strain>
    </source>
</reference>
<dbReference type="RefSeq" id="WP_138677875.1">
    <property type="nucleotide sequence ID" value="NZ_SWAD01000028.1"/>
</dbReference>
<feature type="coiled-coil region" evidence="12">
    <location>
        <begin position="463"/>
        <end position="501"/>
    </location>
</feature>
<proteinExistence type="inferred from homology"/>
<dbReference type="SUPFAM" id="SSF58104">
    <property type="entry name" value="Methyl-accepting chemotaxis protein (MCP) signaling domain"/>
    <property type="match status" value="1"/>
</dbReference>
<dbReference type="PROSITE" id="PS50111">
    <property type="entry name" value="CHEMOTAXIS_TRANSDUC_2"/>
    <property type="match status" value="1"/>
</dbReference>
<keyword evidence="8 13" id="KW-0472">Membrane</keyword>
<dbReference type="InterPro" id="IPR003660">
    <property type="entry name" value="HAMP_dom"/>
</dbReference>
<dbReference type="Proteomes" id="UP000306324">
    <property type="component" value="Unassembled WGS sequence"/>
</dbReference>